<evidence type="ECO:0000313" key="2">
    <source>
        <dbReference type="Proteomes" id="UP000224266"/>
    </source>
</evidence>
<dbReference type="Proteomes" id="UP000224266">
    <property type="component" value="Segment"/>
</dbReference>
<dbReference type="EMBL" id="MF324911">
    <property type="protein sequence ID" value="ASR85289.1"/>
    <property type="molecule type" value="Genomic_DNA"/>
</dbReference>
<dbReference type="GeneID" id="60325454"/>
<evidence type="ECO:0000313" key="1">
    <source>
        <dbReference type="EMBL" id="ASR85289.1"/>
    </source>
</evidence>
<accession>A0A222ZLP6</accession>
<dbReference type="RefSeq" id="YP_009953971.1">
    <property type="nucleotide sequence ID" value="NC_051627.1"/>
</dbReference>
<sequence length="186" mass="20708">MSDTHGWADGLYGPILTQAKLTQAKYTHTIPFRLGGPTRQTSADRLRRRASIDDSYAIAMRLVFGIDVVPARPTVREALVDAWDALRALVLVVAAVAGELAAAVAAGLTDALVFSWLDPLLDALYTLLDRWDALRAPYRWGRIPGPVVRFWSSDWTHIATQYGDREPVGAWLRRVLLHVWRAVLHG</sequence>
<reference evidence="2" key="1">
    <citation type="submission" date="2017-06" db="EMBL/GenBank/DDBJ databases">
        <authorList>
            <person name="Kim H.J."/>
            <person name="Triplett B.A."/>
        </authorList>
    </citation>
    <scope>NUCLEOTIDE SEQUENCE [LARGE SCALE GENOMIC DNA]</scope>
</reference>
<dbReference type="KEGG" id="vg:60325454"/>
<organism evidence="1 2">
    <name type="scientific">Mycobacterium phage SirPhilip</name>
    <dbReference type="NCBI Taxonomy" id="2015824"/>
    <lineage>
        <taxon>Viruses</taxon>
        <taxon>Duplodnaviria</taxon>
        <taxon>Heunggongvirae</taxon>
        <taxon>Uroviricota</taxon>
        <taxon>Caudoviricetes</taxon>
        <taxon>Weiservirinae</taxon>
        <taxon>Anayavirus</taxon>
        <taxon>Anayavirus sirphilip</taxon>
    </lineage>
</organism>
<name>A0A222ZLP6_9CAUD</name>
<proteinExistence type="predicted"/>
<protein>
    <submittedName>
        <fullName evidence="1">Uncharacterized protein</fullName>
    </submittedName>
</protein>
<gene>
    <name evidence="1" type="primary">87</name>
    <name evidence="1" type="ORF">SEA_SIRPHILIP_87</name>
</gene>
<keyword evidence="2" id="KW-1185">Reference proteome</keyword>